<accession>A0A7V5NXE2</accession>
<proteinExistence type="inferred from homology"/>
<dbReference type="NCBIfam" id="TIGR00654">
    <property type="entry name" value="PhzF_family"/>
    <property type="match status" value="1"/>
</dbReference>
<evidence type="ECO:0000313" key="2">
    <source>
        <dbReference type="EMBL" id="HHI88957.1"/>
    </source>
</evidence>
<dbReference type="EMBL" id="DROP01000222">
    <property type="protein sequence ID" value="HHI88957.1"/>
    <property type="molecule type" value="Genomic_DNA"/>
</dbReference>
<feature type="non-terminal residue" evidence="2">
    <location>
        <position position="1"/>
    </location>
</feature>
<dbReference type="PANTHER" id="PTHR13774:SF32">
    <property type="entry name" value="ANTISENSE-ENHANCING SEQUENCE 1"/>
    <property type="match status" value="1"/>
</dbReference>
<name>A0A7V5NXE2_9PROT</name>
<dbReference type="Proteomes" id="UP000885806">
    <property type="component" value="Unassembled WGS sequence"/>
</dbReference>
<dbReference type="SUPFAM" id="SSF54506">
    <property type="entry name" value="Diaminopimelate epimerase-like"/>
    <property type="match status" value="1"/>
</dbReference>
<protein>
    <submittedName>
        <fullName evidence="2">PhzF family phenazine biosynthesis protein</fullName>
    </submittedName>
</protein>
<evidence type="ECO:0000256" key="1">
    <source>
        <dbReference type="ARBA" id="ARBA00008270"/>
    </source>
</evidence>
<sequence length="204" mass="21771">SFVLNEKVGPVSCTISQKGGAYKANFVLPKLPTFQAVEPDMDLLGRALGLARNQIGLPGHNCSVCDAGVPYPVVPLSGLKAMGDIKINAQALGSCMETIGRLAEVYVYTTECVWPDSDYHVRMFSPAFGITEDPATGSAAAAFTAHIMEIEKPKDGQQNYVIEQGLEMGRPSRIELKLEVGGGRLQQAEIGGQAVIVAEGHLRL</sequence>
<dbReference type="AlphaFoldDB" id="A0A7V5NXE2"/>
<dbReference type="GO" id="GO:0016853">
    <property type="term" value="F:isomerase activity"/>
    <property type="evidence" value="ECO:0007669"/>
    <property type="project" value="TreeGrafter"/>
</dbReference>
<dbReference type="GO" id="GO:0005737">
    <property type="term" value="C:cytoplasm"/>
    <property type="evidence" value="ECO:0007669"/>
    <property type="project" value="TreeGrafter"/>
</dbReference>
<organism evidence="2">
    <name type="scientific">Hellea balneolensis</name>
    <dbReference type="NCBI Taxonomy" id="287478"/>
    <lineage>
        <taxon>Bacteria</taxon>
        <taxon>Pseudomonadati</taxon>
        <taxon>Pseudomonadota</taxon>
        <taxon>Alphaproteobacteria</taxon>
        <taxon>Maricaulales</taxon>
        <taxon>Robiginitomaculaceae</taxon>
        <taxon>Hellea</taxon>
    </lineage>
</organism>
<reference evidence="2" key="1">
    <citation type="journal article" date="2020" name="mSystems">
        <title>Genome- and Community-Level Interaction Insights into Carbon Utilization and Element Cycling Functions of Hydrothermarchaeota in Hydrothermal Sediment.</title>
        <authorList>
            <person name="Zhou Z."/>
            <person name="Liu Y."/>
            <person name="Xu W."/>
            <person name="Pan J."/>
            <person name="Luo Z.H."/>
            <person name="Li M."/>
        </authorList>
    </citation>
    <scope>NUCLEOTIDE SEQUENCE [LARGE SCALE GENOMIC DNA]</scope>
    <source>
        <strain evidence="2">HyVt-538</strain>
    </source>
</reference>
<comment type="caution">
    <text evidence="2">The sequence shown here is derived from an EMBL/GenBank/DDBJ whole genome shotgun (WGS) entry which is preliminary data.</text>
</comment>
<dbReference type="PANTHER" id="PTHR13774">
    <property type="entry name" value="PHENAZINE BIOSYNTHESIS PROTEIN"/>
    <property type="match status" value="1"/>
</dbReference>
<gene>
    <name evidence="2" type="ORF">ENK01_03300</name>
</gene>
<comment type="similarity">
    <text evidence="1">Belongs to the PhzF family.</text>
</comment>
<dbReference type="InterPro" id="IPR003719">
    <property type="entry name" value="Phenazine_PhzF-like"/>
</dbReference>
<dbReference type="Gene3D" id="3.10.310.10">
    <property type="entry name" value="Diaminopimelate Epimerase, Chain A, domain 1"/>
    <property type="match status" value="1"/>
</dbReference>
<dbReference type="Pfam" id="PF02567">
    <property type="entry name" value="PhzC-PhzF"/>
    <property type="match status" value="1"/>
</dbReference>